<dbReference type="Proteomes" id="UP000023152">
    <property type="component" value="Unassembled WGS sequence"/>
</dbReference>
<dbReference type="EMBL" id="ASPP01038712">
    <property type="protein sequence ID" value="ETO01294.1"/>
    <property type="molecule type" value="Genomic_DNA"/>
</dbReference>
<organism evidence="1 2">
    <name type="scientific">Reticulomyxa filosa</name>
    <dbReference type="NCBI Taxonomy" id="46433"/>
    <lineage>
        <taxon>Eukaryota</taxon>
        <taxon>Sar</taxon>
        <taxon>Rhizaria</taxon>
        <taxon>Retaria</taxon>
        <taxon>Foraminifera</taxon>
        <taxon>Monothalamids</taxon>
        <taxon>Reticulomyxidae</taxon>
        <taxon>Reticulomyxa</taxon>
    </lineage>
</organism>
<gene>
    <name evidence="1" type="ORF">RFI_36146</name>
</gene>
<comment type="caution">
    <text evidence="1">The sequence shown here is derived from an EMBL/GenBank/DDBJ whole genome shotgun (WGS) entry which is preliminary data.</text>
</comment>
<dbReference type="AlphaFoldDB" id="X6LI48"/>
<accession>X6LI48</accession>
<proteinExistence type="predicted"/>
<sequence>KQLKEVLIENNLLYWAAGRNIILIKAENSNVKKFDEGWDSCSFLTFRIFLLFEICIGLKQEGKSQMRLPMGSTFKQVYEKGVKELQVQLTTYWDYITVEEFKRKCPDLMDDWSCSVVSRLVNVKSNLCCEMSLVVGHKGHC</sequence>
<protein>
    <submittedName>
        <fullName evidence="1">Uncharacterized protein</fullName>
    </submittedName>
</protein>
<feature type="non-terminal residue" evidence="1">
    <location>
        <position position="1"/>
    </location>
</feature>
<feature type="non-terminal residue" evidence="1">
    <location>
        <position position="141"/>
    </location>
</feature>
<reference evidence="1 2" key="1">
    <citation type="journal article" date="2013" name="Curr. Biol.">
        <title>The Genome of the Foraminiferan Reticulomyxa filosa.</title>
        <authorList>
            <person name="Glockner G."/>
            <person name="Hulsmann N."/>
            <person name="Schleicher M."/>
            <person name="Noegel A.A."/>
            <person name="Eichinger L."/>
            <person name="Gallinger C."/>
            <person name="Pawlowski J."/>
            <person name="Sierra R."/>
            <person name="Euteneuer U."/>
            <person name="Pillet L."/>
            <person name="Moustafa A."/>
            <person name="Platzer M."/>
            <person name="Groth M."/>
            <person name="Szafranski K."/>
            <person name="Schliwa M."/>
        </authorList>
    </citation>
    <scope>NUCLEOTIDE SEQUENCE [LARGE SCALE GENOMIC DNA]</scope>
</reference>
<evidence type="ECO:0000313" key="1">
    <source>
        <dbReference type="EMBL" id="ETO01294.1"/>
    </source>
</evidence>
<evidence type="ECO:0000313" key="2">
    <source>
        <dbReference type="Proteomes" id="UP000023152"/>
    </source>
</evidence>
<name>X6LI48_RETFI</name>
<keyword evidence="2" id="KW-1185">Reference proteome</keyword>